<dbReference type="InterPro" id="IPR002182">
    <property type="entry name" value="NB-ARC"/>
</dbReference>
<dbReference type="FunFam" id="1.10.10.10:FF:000322">
    <property type="entry name" value="Probable disease resistance protein At1g63360"/>
    <property type="match status" value="1"/>
</dbReference>
<dbReference type="PANTHER" id="PTHR33463">
    <property type="entry name" value="NB-ARC DOMAIN-CONTAINING PROTEIN-RELATED"/>
    <property type="match status" value="1"/>
</dbReference>
<dbReference type="GO" id="GO:0006952">
    <property type="term" value="P:defense response"/>
    <property type="evidence" value="ECO:0007669"/>
    <property type="project" value="UniProtKB-KW"/>
</dbReference>
<dbReference type="Pfam" id="PF23598">
    <property type="entry name" value="LRR_14"/>
    <property type="match status" value="1"/>
</dbReference>
<reference evidence="4 5" key="1">
    <citation type="submission" date="2020-12" db="EMBL/GenBank/DDBJ databases">
        <title>Concerted genomic and epigenomic changes stabilize Arabidopsis allopolyploids.</title>
        <authorList>
            <person name="Chen Z."/>
        </authorList>
    </citation>
    <scope>NUCLEOTIDE SEQUENCE [LARGE SCALE GENOMIC DNA]</scope>
    <source>
        <strain evidence="4">Allo738</strain>
        <tissue evidence="4">Leaf</tissue>
    </source>
</reference>
<dbReference type="EMBL" id="JAEFBK010000013">
    <property type="protein sequence ID" value="KAG7532365.1"/>
    <property type="molecule type" value="Genomic_DNA"/>
</dbReference>
<organism evidence="4 5">
    <name type="scientific">Arabidopsis thaliana x Arabidopsis arenosa</name>
    <dbReference type="NCBI Taxonomy" id="1240361"/>
    <lineage>
        <taxon>Eukaryota</taxon>
        <taxon>Viridiplantae</taxon>
        <taxon>Streptophyta</taxon>
        <taxon>Embryophyta</taxon>
        <taxon>Tracheophyta</taxon>
        <taxon>Spermatophyta</taxon>
        <taxon>Magnoliopsida</taxon>
        <taxon>eudicotyledons</taxon>
        <taxon>Gunneridae</taxon>
        <taxon>Pentapetalae</taxon>
        <taxon>rosids</taxon>
        <taxon>malvids</taxon>
        <taxon>Brassicales</taxon>
        <taxon>Brassicaceae</taxon>
        <taxon>Camelineae</taxon>
        <taxon>Arabidopsis</taxon>
    </lineage>
</organism>
<name>A0A8T1XF58_9BRAS</name>
<dbReference type="FunFam" id="3.40.50.300:FF:001091">
    <property type="entry name" value="Probable disease resistance protein At1g61300"/>
    <property type="match status" value="1"/>
</dbReference>
<dbReference type="FunFam" id="1.10.8.430:FF:000003">
    <property type="entry name" value="Probable disease resistance protein At5g66910"/>
    <property type="match status" value="1"/>
</dbReference>
<keyword evidence="5" id="KW-1185">Reference proteome</keyword>
<feature type="domain" description="AAA+ ATPase" evidence="3">
    <location>
        <begin position="168"/>
        <end position="302"/>
    </location>
</feature>
<dbReference type="InterPro" id="IPR050905">
    <property type="entry name" value="Plant_NBS-LRR"/>
</dbReference>
<evidence type="ECO:0000256" key="2">
    <source>
        <dbReference type="ARBA" id="ARBA00022821"/>
    </source>
</evidence>
<keyword evidence="2" id="KW-0611">Plant defense</keyword>
<gene>
    <name evidence="4" type="ORF">ISN45_Aa08g000550</name>
</gene>
<dbReference type="SMART" id="SM00382">
    <property type="entry name" value="AAA"/>
    <property type="match status" value="1"/>
</dbReference>
<protein>
    <submittedName>
        <fullName evidence="4">NB-ARC</fullName>
    </submittedName>
</protein>
<keyword evidence="1" id="KW-0677">Repeat</keyword>
<accession>A0A8T1XF58</accession>
<proteinExistence type="predicted"/>
<dbReference type="Pfam" id="PF00931">
    <property type="entry name" value="NB-ARC"/>
    <property type="match status" value="1"/>
</dbReference>
<evidence type="ECO:0000313" key="5">
    <source>
        <dbReference type="Proteomes" id="UP000694240"/>
    </source>
</evidence>
<dbReference type="InterPro" id="IPR003593">
    <property type="entry name" value="AAA+_ATPase"/>
</dbReference>
<evidence type="ECO:0000256" key="1">
    <source>
        <dbReference type="ARBA" id="ARBA00022737"/>
    </source>
</evidence>
<dbReference type="PANTHER" id="PTHR33463:SF220">
    <property type="entry name" value="NB-ARC DOMAIN-CONTAINING PROTEIN"/>
    <property type="match status" value="1"/>
</dbReference>
<dbReference type="InterPro" id="IPR055414">
    <property type="entry name" value="LRR_R13L4/SHOC2-like"/>
</dbReference>
<evidence type="ECO:0000313" key="4">
    <source>
        <dbReference type="EMBL" id="KAG7532365.1"/>
    </source>
</evidence>
<sequence>MGNFVSFSISVDEFVPPFLRYLCCNNLEDNLDALTHKIQDLQEMRDDLLRWVSKEEDSRLQMLSEVNQWFSRVGEVESRANRLLEERFLVIGRLSMYGYCSLLSASTYRYSEKVSETLEQVKTLKWERVFEVVSEKAPRMESRPTFYQPVGSREELFKTTWAHLMDEHVGTLGIYGMGGVGKTTLLAQINNKFSELGDDLFVLIYVVVASNEAENIQDEIGSRLGLQWERETKMEKAVEIFNVLKRNRFVLLLDDIGRKVDLAEIGVPYPQRENGCKIVFTSRSREACQRMMVDAEVEVKCLVPNEAWDLFKEIVGEIALASHPDIAELARIVAVKCFGLPLALRVIGNFMSTKRTVQEWRHAIYLLNSNKAEFCGVEDRIIPILKLSYDTLPSEKIKSCFIYCALFPQGFVIRKQDLVKYWVGERLISHEFKGYEIIGYLVRASLLIEDGSGYGVQMHELVREMALWIASVFGTQIEHRFVVLAGVGLKEMPKLKHWSMVKRVSLTSNQLQNITDSPDCSELTTLFLQDNNLKSIVGSFFRSMGSLVVLDLSRNPGLTELPEEVSMLVALRYLSLLGTGIKDLPHGLLNLTQLIHLDLESTPNLGSISLISGLLKLQVLRFYDSAAALDTSLLEELERLKHLGFLTITVREIDVLKAFLGSKLAGCTQGLYLQGLRVSGVSFAATFGALGGLHKLEMVNCDIIESDTYWEAKRRHQDFPSTSSNQITQSSPWFKNLLTVELFSCKGLRDLTWLIFAENLESLSIALSHNLEELISETKAVGVRVEPFQKLQVLRLEYLDALKSIYWSPLSFPRLKKLVIKNCRNLHKLPLNSTSVAIIYDLHMEVEKEWLEEVEWENGAKERFLPVIRTASVSQLHPV</sequence>
<dbReference type="AlphaFoldDB" id="A0A8T1XF58"/>
<evidence type="ECO:0000259" key="3">
    <source>
        <dbReference type="SMART" id="SM00382"/>
    </source>
</evidence>
<dbReference type="GO" id="GO:0043531">
    <property type="term" value="F:ADP binding"/>
    <property type="evidence" value="ECO:0007669"/>
    <property type="project" value="InterPro"/>
</dbReference>
<comment type="caution">
    <text evidence="4">The sequence shown here is derived from an EMBL/GenBank/DDBJ whole genome shotgun (WGS) entry which is preliminary data.</text>
</comment>
<dbReference type="Proteomes" id="UP000694240">
    <property type="component" value="Chromosome 13"/>
</dbReference>